<feature type="chain" id="PRO_5040512023" evidence="1">
    <location>
        <begin position="16"/>
        <end position="124"/>
    </location>
</feature>
<evidence type="ECO:0000256" key="1">
    <source>
        <dbReference type="SAM" id="SignalP"/>
    </source>
</evidence>
<keyword evidence="1" id="KW-0732">Signal</keyword>
<dbReference type="EMBL" id="CAKOFQ010006983">
    <property type="protein sequence ID" value="CAH1985576.1"/>
    <property type="molecule type" value="Genomic_DNA"/>
</dbReference>
<dbReference type="Proteomes" id="UP001152888">
    <property type="component" value="Unassembled WGS sequence"/>
</dbReference>
<protein>
    <submittedName>
        <fullName evidence="2">Uncharacterized protein</fullName>
    </submittedName>
</protein>
<evidence type="ECO:0000313" key="3">
    <source>
        <dbReference type="Proteomes" id="UP001152888"/>
    </source>
</evidence>
<gene>
    <name evidence="2" type="ORF">ACAOBT_LOCUS16758</name>
</gene>
<sequence>MTIFFTILNIAGVNAHILHGCYKNNQALERKAFYKILARQLAEPYLNVRLYNFRLPRELRIGISRVLNKALPQEERGELSNQGQKRKRCGICDRKNDKKTKMSCSKCSRPMCGDCRAYVCKNCI</sequence>
<reference evidence="2" key="1">
    <citation type="submission" date="2022-03" db="EMBL/GenBank/DDBJ databases">
        <authorList>
            <person name="Sayadi A."/>
        </authorList>
    </citation>
    <scope>NUCLEOTIDE SEQUENCE</scope>
</reference>
<dbReference type="SUPFAM" id="SSF57903">
    <property type="entry name" value="FYVE/PHD zinc finger"/>
    <property type="match status" value="1"/>
</dbReference>
<keyword evidence="3" id="KW-1185">Reference proteome</keyword>
<dbReference type="InterPro" id="IPR011011">
    <property type="entry name" value="Znf_FYVE_PHD"/>
</dbReference>
<name>A0A9P0L125_ACAOB</name>
<dbReference type="AlphaFoldDB" id="A0A9P0L125"/>
<feature type="signal peptide" evidence="1">
    <location>
        <begin position="1"/>
        <end position="15"/>
    </location>
</feature>
<comment type="caution">
    <text evidence="2">The sequence shown here is derived from an EMBL/GenBank/DDBJ whole genome shotgun (WGS) entry which is preliminary data.</text>
</comment>
<dbReference type="OrthoDB" id="9984427at2759"/>
<accession>A0A9P0L125</accession>
<organism evidence="2 3">
    <name type="scientific">Acanthoscelides obtectus</name>
    <name type="common">Bean weevil</name>
    <name type="synonym">Bruchus obtectus</name>
    <dbReference type="NCBI Taxonomy" id="200917"/>
    <lineage>
        <taxon>Eukaryota</taxon>
        <taxon>Metazoa</taxon>
        <taxon>Ecdysozoa</taxon>
        <taxon>Arthropoda</taxon>
        <taxon>Hexapoda</taxon>
        <taxon>Insecta</taxon>
        <taxon>Pterygota</taxon>
        <taxon>Neoptera</taxon>
        <taxon>Endopterygota</taxon>
        <taxon>Coleoptera</taxon>
        <taxon>Polyphaga</taxon>
        <taxon>Cucujiformia</taxon>
        <taxon>Chrysomeloidea</taxon>
        <taxon>Chrysomelidae</taxon>
        <taxon>Bruchinae</taxon>
        <taxon>Bruchini</taxon>
        <taxon>Acanthoscelides</taxon>
    </lineage>
</organism>
<proteinExistence type="predicted"/>
<evidence type="ECO:0000313" key="2">
    <source>
        <dbReference type="EMBL" id="CAH1985576.1"/>
    </source>
</evidence>